<evidence type="ECO:0000313" key="1">
    <source>
        <dbReference type="EMBL" id="PIO45086.1"/>
    </source>
</evidence>
<dbReference type="KEGG" id="pht:BLM14_22170"/>
<sequence>MPLGHAARRIIVHEESPIRFVLWHFRELTQMTSTKFVLYNQRLEGTYENKLGNAIEHHRSTRRKIDITIDALPDDSISESEMLWLDGDLENAVEDEEKARLAFLSYPVESLEDVRAKANHVRLLLAEGDELDKTELELLLLSMV</sequence>
<accession>A0A2N9W018</accession>
<protein>
    <submittedName>
        <fullName evidence="1">Uncharacterized protein</fullName>
    </submittedName>
</protein>
<comment type="caution">
    <text evidence="1">The sequence shown here is derived from an EMBL/GenBank/DDBJ whole genome shotgun (WGS) entry which is preliminary data.</text>
</comment>
<dbReference type="AlphaFoldDB" id="A0A2N9W018"/>
<name>A0A2N9W018_9HYPH</name>
<evidence type="ECO:0000313" key="2">
    <source>
        <dbReference type="Proteomes" id="UP000232163"/>
    </source>
</evidence>
<reference evidence="2" key="1">
    <citation type="journal article" date="2017" name="Int J Environ Stud">
        <title>Does the Miocene-Pliocene relict legume Oxytropis triphylla form nitrogen-fixing nodules with a combination of bacterial strains?</title>
        <authorList>
            <person name="Safronova V."/>
            <person name="Belimov A."/>
            <person name="Sazanova A."/>
            <person name="Kuznetsova I."/>
            <person name="Popova J."/>
            <person name="Andronov E."/>
            <person name="Verkhozina A."/>
            <person name="Tikhonovich I."/>
        </authorList>
    </citation>
    <scope>NUCLEOTIDE SEQUENCE [LARGE SCALE GENOMIC DNA]</scope>
    <source>
        <strain evidence="2">Tri-38</strain>
    </source>
</reference>
<organism evidence="1 2">
    <name type="scientific">Phyllobacterium zundukense</name>
    <dbReference type="NCBI Taxonomy" id="1867719"/>
    <lineage>
        <taxon>Bacteria</taxon>
        <taxon>Pseudomonadati</taxon>
        <taxon>Pseudomonadota</taxon>
        <taxon>Alphaproteobacteria</taxon>
        <taxon>Hyphomicrobiales</taxon>
        <taxon>Phyllobacteriaceae</taxon>
        <taxon>Phyllobacterium</taxon>
    </lineage>
</organism>
<proteinExistence type="predicted"/>
<keyword evidence="2" id="KW-1185">Reference proteome</keyword>
<dbReference type="Proteomes" id="UP000232163">
    <property type="component" value="Unassembled WGS sequence"/>
</dbReference>
<gene>
    <name evidence="1" type="ORF">B5P45_09825</name>
</gene>
<dbReference type="EMBL" id="MZMT01000024">
    <property type="protein sequence ID" value="PIO45086.1"/>
    <property type="molecule type" value="Genomic_DNA"/>
</dbReference>